<dbReference type="Pfam" id="PF01363">
    <property type="entry name" value="FYVE"/>
    <property type="match status" value="1"/>
</dbReference>
<evidence type="ECO:0000259" key="15">
    <source>
        <dbReference type="PROSITE" id="PS50178"/>
    </source>
</evidence>
<evidence type="ECO:0000256" key="4">
    <source>
        <dbReference type="ARBA" id="ARBA00022723"/>
    </source>
</evidence>
<evidence type="ECO:0000259" key="16">
    <source>
        <dbReference type="PROSITE" id="PS51339"/>
    </source>
</evidence>
<evidence type="ECO:0000256" key="5">
    <source>
        <dbReference type="ARBA" id="ARBA00022771"/>
    </source>
</evidence>
<reference evidence="17 18" key="1">
    <citation type="journal article" date="2018" name="Gigascience">
        <title>Genomes of trombidid mites reveal novel predicted allergens and laterally-transferred genes associated with secondary metabolism.</title>
        <authorList>
            <person name="Dong X."/>
            <person name="Chaisiri K."/>
            <person name="Xia D."/>
            <person name="Armstrong S.D."/>
            <person name="Fang Y."/>
            <person name="Donnelly M.J."/>
            <person name="Kadowaki T."/>
            <person name="McGarry J.W."/>
            <person name="Darby A.C."/>
            <person name="Makepeace B.L."/>
        </authorList>
    </citation>
    <scope>NUCLEOTIDE SEQUENCE [LARGE SCALE GENOMIC DNA]</scope>
    <source>
        <strain evidence="17">UoL-UT</strain>
    </source>
</reference>
<dbReference type="EMBL" id="NCKV01000462">
    <property type="protein sequence ID" value="RWS30560.1"/>
    <property type="molecule type" value="Genomic_DNA"/>
</dbReference>
<dbReference type="Pfam" id="PF21098">
    <property type="entry name" value="PH-GRAM_MTMR6-like"/>
    <property type="match status" value="1"/>
</dbReference>
<sequence length="793" mass="91042">MELIRTPKVENVKMLDRFNNISGNSTKTNAGYFGTLYLTATHLIFVDQEGKRETWILHSHLATIEKLSISTTGTPMHIRCKNFRSVTFVIPKERDAHDLYTSLYQISQPLNVDDLYCFQYTASNEEFQGSKWKGWNKFDLLEEFKRLGLPNNEWIITTINKDYEVCDTYPRHLVVPATATVPMLYASCNFRSRGRFPVLSYLYANGASICRCSQPLSGFSARCVEDEALLNCILSTNKKSDILYVVDTRPKINAMANKAAGKGYENKNFYENIKFHFLGIENIHVMRGSLQKLLDASELKVFSVNAFLSALEGSNWLKHIKSILETAAFITSAIVDGISVIVHCSDGWDRTAQTCSISSLLLDPYYRTIDGFETLIEKEWLAFGHKFTDRCGHIQTGDAKEVAPVFTQFIDCTWQIMQQFPYHFEFNEKFLLILHDHVYSCQFGTFIGNCDKERNDLMMKSRTYSLWAYFDSQRSEFINPLYATREQNGNGKFSDGVLNLNCASQHVRFWRTFYNRFDSGVHPRESVNDLMVVTYNHIRSLEEHIKYLEENIKDYEMKQKCEQKSVNYSRFPSLEGLKSLSLRSENDENGRKACFSDSFDSIDSPLKIVKECMERLQQQHDFNVREQMKNQMQESDSVFNDENNEVSQDEEEKEVKSNESPKENECNFNSNSGISTIIQSMESVALDWQSFRNAKECHCSYVFDHSARKYHCWACGDIYCVRCMEKQIVLPGHVHSHSGVSENNGENKEKISVGGDVVKSTFVEQSKISTASPVQVCNYCYKIISQGLSPVSA</sequence>
<dbReference type="InterPro" id="IPR010569">
    <property type="entry name" value="Myotubularin-like_Pase_dom"/>
</dbReference>
<evidence type="ECO:0000256" key="11">
    <source>
        <dbReference type="PIRSR" id="PIRSR630564-1"/>
    </source>
</evidence>
<dbReference type="InterPro" id="IPR013083">
    <property type="entry name" value="Znf_RING/FYVE/PHD"/>
</dbReference>
<dbReference type="PROSITE" id="PS00028">
    <property type="entry name" value="ZINC_FINGER_C2H2_1"/>
    <property type="match status" value="1"/>
</dbReference>
<feature type="compositionally biased region" description="Acidic residues" evidence="14">
    <location>
        <begin position="642"/>
        <end position="652"/>
    </location>
</feature>
<evidence type="ECO:0000256" key="7">
    <source>
        <dbReference type="ARBA" id="ARBA00022833"/>
    </source>
</evidence>
<dbReference type="CDD" id="cd15738">
    <property type="entry name" value="FYVE_MTMR_unchar"/>
    <property type="match status" value="1"/>
</dbReference>
<dbReference type="Pfam" id="PF06602">
    <property type="entry name" value="Myotub-related"/>
    <property type="match status" value="1"/>
</dbReference>
<evidence type="ECO:0000256" key="10">
    <source>
        <dbReference type="ARBA" id="ARBA00032571"/>
    </source>
</evidence>
<feature type="domain" description="Myotubularin phosphatase" evidence="16">
    <location>
        <begin position="134"/>
        <end position="514"/>
    </location>
</feature>
<dbReference type="InterPro" id="IPR000306">
    <property type="entry name" value="Znf_FYVE"/>
</dbReference>
<evidence type="ECO:0000313" key="18">
    <source>
        <dbReference type="Proteomes" id="UP000288716"/>
    </source>
</evidence>
<dbReference type="AlphaFoldDB" id="A0A443SSQ9"/>
<dbReference type="OrthoDB" id="271628at2759"/>
<dbReference type="SMART" id="SM00404">
    <property type="entry name" value="PTPc_motif"/>
    <property type="match status" value="1"/>
</dbReference>
<dbReference type="GO" id="GO:0004438">
    <property type="term" value="F:phosphatidylinositol-3-phosphate phosphatase activity"/>
    <property type="evidence" value="ECO:0007669"/>
    <property type="project" value="TreeGrafter"/>
</dbReference>
<dbReference type="InterPro" id="IPR013087">
    <property type="entry name" value="Znf_C2H2_type"/>
</dbReference>
<dbReference type="FunFam" id="2.30.29.30:FF:000135">
    <property type="entry name" value="Myotubularin related protein 6"/>
    <property type="match status" value="1"/>
</dbReference>
<dbReference type="PROSITE" id="PS00383">
    <property type="entry name" value="TYR_PHOSPHATASE_1"/>
    <property type="match status" value="1"/>
</dbReference>
<keyword evidence="5 13" id="KW-0863">Zinc-finger</keyword>
<dbReference type="InterPro" id="IPR030564">
    <property type="entry name" value="Myotubularin"/>
</dbReference>
<dbReference type="SMART" id="SM00064">
    <property type="entry name" value="FYVE"/>
    <property type="match status" value="1"/>
</dbReference>
<dbReference type="GO" id="GO:0016020">
    <property type="term" value="C:membrane"/>
    <property type="evidence" value="ECO:0007669"/>
    <property type="project" value="UniProtKB-SubCell"/>
</dbReference>
<feature type="region of interest" description="Disordered" evidence="14">
    <location>
        <begin position="631"/>
        <end position="666"/>
    </location>
</feature>
<dbReference type="GO" id="GO:0046856">
    <property type="term" value="P:phosphatidylinositol dephosphorylation"/>
    <property type="evidence" value="ECO:0007669"/>
    <property type="project" value="TreeGrafter"/>
</dbReference>
<dbReference type="PROSITE" id="PS50178">
    <property type="entry name" value="ZF_FYVE"/>
    <property type="match status" value="1"/>
</dbReference>
<feature type="binding site" evidence="12">
    <location>
        <begin position="282"/>
        <end position="283"/>
    </location>
    <ligand>
        <name>substrate</name>
    </ligand>
</feature>
<evidence type="ECO:0000256" key="2">
    <source>
        <dbReference type="ARBA" id="ARBA00007471"/>
    </source>
</evidence>
<organism evidence="17 18">
    <name type="scientific">Leptotrombidium deliense</name>
    <dbReference type="NCBI Taxonomy" id="299467"/>
    <lineage>
        <taxon>Eukaryota</taxon>
        <taxon>Metazoa</taxon>
        <taxon>Ecdysozoa</taxon>
        <taxon>Arthropoda</taxon>
        <taxon>Chelicerata</taxon>
        <taxon>Arachnida</taxon>
        <taxon>Acari</taxon>
        <taxon>Acariformes</taxon>
        <taxon>Trombidiformes</taxon>
        <taxon>Prostigmata</taxon>
        <taxon>Anystina</taxon>
        <taxon>Parasitengona</taxon>
        <taxon>Trombiculoidea</taxon>
        <taxon>Trombiculidae</taxon>
        <taxon>Leptotrombidium</taxon>
    </lineage>
</organism>
<dbReference type="GO" id="GO:0008270">
    <property type="term" value="F:zinc ion binding"/>
    <property type="evidence" value="ECO:0007669"/>
    <property type="project" value="UniProtKB-KW"/>
</dbReference>
<feature type="active site" description="Phosphocysteine intermediate" evidence="11">
    <location>
        <position position="344"/>
    </location>
</feature>
<feature type="compositionally biased region" description="Basic and acidic residues" evidence="14">
    <location>
        <begin position="653"/>
        <end position="665"/>
    </location>
</feature>
<name>A0A443SSQ9_9ACAR</name>
<keyword evidence="4" id="KW-0479">Metal-binding</keyword>
<dbReference type="Gene3D" id="3.30.40.10">
    <property type="entry name" value="Zinc/RING finger domain, C3HC4 (zinc finger)"/>
    <property type="match status" value="1"/>
</dbReference>
<feature type="domain" description="FYVE-type" evidence="15">
    <location>
        <begin position="699"/>
        <end position="785"/>
    </location>
</feature>
<dbReference type="VEuPathDB" id="VectorBase:LDEU001482"/>
<dbReference type="PROSITE" id="PS51339">
    <property type="entry name" value="PPASE_MYOTUBULARIN"/>
    <property type="match status" value="1"/>
</dbReference>
<evidence type="ECO:0000256" key="9">
    <source>
        <dbReference type="ARBA" id="ARBA00023136"/>
    </source>
</evidence>
<keyword evidence="7" id="KW-0862">Zinc</keyword>
<dbReference type="SUPFAM" id="SSF57903">
    <property type="entry name" value="FYVE/PHD zinc finger"/>
    <property type="match status" value="1"/>
</dbReference>
<evidence type="ECO:0000256" key="6">
    <source>
        <dbReference type="ARBA" id="ARBA00022801"/>
    </source>
</evidence>
<dbReference type="PANTHER" id="PTHR10807:SF8">
    <property type="entry name" value="PHOSPHATIDYLINOSITOL-3-PHOSPHATE PHOSPHATASE"/>
    <property type="match status" value="1"/>
</dbReference>
<evidence type="ECO:0000256" key="12">
    <source>
        <dbReference type="PIRSR" id="PIRSR630564-2"/>
    </source>
</evidence>
<evidence type="ECO:0000256" key="8">
    <source>
        <dbReference type="ARBA" id="ARBA00023098"/>
    </source>
</evidence>
<dbReference type="CDD" id="cd14532">
    <property type="entry name" value="PTP-MTMR6-like"/>
    <property type="match status" value="1"/>
</dbReference>
<dbReference type="InterPro" id="IPR003595">
    <property type="entry name" value="Tyr_Pase_cat"/>
</dbReference>
<dbReference type="CDD" id="cd13210">
    <property type="entry name" value="PH-GRAM_MTMR6-like"/>
    <property type="match status" value="1"/>
</dbReference>
<evidence type="ECO:0000256" key="13">
    <source>
        <dbReference type="PROSITE-ProRule" id="PRU00091"/>
    </source>
</evidence>
<evidence type="ECO:0000313" key="17">
    <source>
        <dbReference type="EMBL" id="RWS30560.1"/>
    </source>
</evidence>
<dbReference type="EC" id="3.1.3.95" evidence="3"/>
<dbReference type="Gene3D" id="2.30.29.30">
    <property type="entry name" value="Pleckstrin-homology domain (PH domain)/Phosphotyrosine-binding domain (PTB)"/>
    <property type="match status" value="1"/>
</dbReference>
<keyword evidence="9" id="KW-0472">Membrane</keyword>
<comment type="subcellular location">
    <subcellularLocation>
        <location evidence="1">Membrane</location>
    </subcellularLocation>
</comment>
<dbReference type="STRING" id="299467.A0A443SSQ9"/>
<dbReference type="SUPFAM" id="SSF50729">
    <property type="entry name" value="PH domain-like"/>
    <property type="match status" value="1"/>
</dbReference>
<feature type="compositionally biased region" description="Polar residues" evidence="14">
    <location>
        <begin position="631"/>
        <end position="641"/>
    </location>
</feature>
<evidence type="ECO:0000256" key="3">
    <source>
        <dbReference type="ARBA" id="ARBA00012903"/>
    </source>
</evidence>
<dbReference type="GO" id="GO:0052629">
    <property type="term" value="F:phosphatidylinositol-3,5-bisphosphate 3-phosphatase activity"/>
    <property type="evidence" value="ECO:0007669"/>
    <property type="project" value="UniProtKB-EC"/>
</dbReference>
<protein>
    <recommendedName>
        <fullName evidence="3">phosphatidylinositol-3,5-bisphosphate 3-phosphatase</fullName>
        <ecNumber evidence="3">3.1.3.95</ecNumber>
    </recommendedName>
    <alternativeName>
        <fullName evidence="10">Phosphatidylinositol-3,5-bisphosphate 3-phosphatase</fullName>
    </alternativeName>
</protein>
<dbReference type="InterPro" id="IPR011993">
    <property type="entry name" value="PH-like_dom_sf"/>
</dbReference>
<dbReference type="SUPFAM" id="SSF52799">
    <property type="entry name" value="(Phosphotyrosine protein) phosphatases II"/>
    <property type="match status" value="1"/>
</dbReference>
<comment type="similarity">
    <text evidence="2">Belongs to the protein-tyrosine phosphatase family. Non-receptor class myotubularin subfamily.</text>
</comment>
<evidence type="ECO:0000256" key="14">
    <source>
        <dbReference type="SAM" id="MobiDB-lite"/>
    </source>
</evidence>
<dbReference type="InterPro" id="IPR029021">
    <property type="entry name" value="Prot-tyrosine_phosphatase-like"/>
</dbReference>
<keyword evidence="8" id="KW-0443">Lipid metabolism</keyword>
<evidence type="ECO:0000256" key="1">
    <source>
        <dbReference type="ARBA" id="ARBA00004370"/>
    </source>
</evidence>
<keyword evidence="6" id="KW-0378">Hydrolase</keyword>
<gene>
    <name evidence="17" type="ORF">B4U80_05498</name>
</gene>
<accession>A0A443SSQ9</accession>
<dbReference type="PANTHER" id="PTHR10807">
    <property type="entry name" value="MYOTUBULARIN-RELATED"/>
    <property type="match status" value="1"/>
</dbReference>
<dbReference type="InterPro" id="IPR017455">
    <property type="entry name" value="Znf_FYVE-rel"/>
</dbReference>
<proteinExistence type="inferred from homology"/>
<dbReference type="GO" id="GO:0005737">
    <property type="term" value="C:cytoplasm"/>
    <property type="evidence" value="ECO:0007669"/>
    <property type="project" value="TreeGrafter"/>
</dbReference>
<dbReference type="InterPro" id="IPR011011">
    <property type="entry name" value="Znf_FYVE_PHD"/>
</dbReference>
<dbReference type="InterPro" id="IPR016130">
    <property type="entry name" value="Tyr_Pase_AS"/>
</dbReference>
<dbReference type="Proteomes" id="UP000288716">
    <property type="component" value="Unassembled WGS sequence"/>
</dbReference>
<dbReference type="InterPro" id="IPR048994">
    <property type="entry name" value="PH-GRAM_MTMR6-9"/>
</dbReference>
<keyword evidence="18" id="KW-1185">Reference proteome</keyword>
<feature type="binding site" evidence="12">
    <location>
        <begin position="344"/>
        <end position="350"/>
    </location>
    <ligand>
        <name>substrate</name>
    </ligand>
</feature>
<comment type="caution">
    <text evidence="17">The sequence shown here is derived from an EMBL/GenBank/DDBJ whole genome shotgun (WGS) entry which is preliminary data.</text>
</comment>